<keyword evidence="1" id="KW-0472">Membrane</keyword>
<keyword evidence="1" id="KW-0812">Transmembrane</keyword>
<feature type="transmembrane region" description="Helical" evidence="1">
    <location>
        <begin position="12"/>
        <end position="29"/>
    </location>
</feature>
<keyword evidence="2" id="KW-0496">Mitochondrion</keyword>
<accession>A0A6M9AUN9</accession>
<sequence>MPHLSPLKWLNMYMFLIIWMLIFIVKMNFTMHFIPNKKNFKIFDKQMNWKIL</sequence>
<proteinExistence type="predicted"/>
<organism evidence="2">
    <name type="scientific">Rhynchium quinquecinctum</name>
    <dbReference type="NCBI Taxonomy" id="1508445"/>
    <lineage>
        <taxon>Eukaryota</taxon>
        <taxon>Metazoa</taxon>
        <taxon>Ecdysozoa</taxon>
        <taxon>Arthropoda</taxon>
        <taxon>Hexapoda</taxon>
        <taxon>Insecta</taxon>
        <taxon>Pterygota</taxon>
        <taxon>Neoptera</taxon>
        <taxon>Endopterygota</taxon>
        <taxon>Hymenoptera</taxon>
        <taxon>Apocrita</taxon>
        <taxon>Aculeata</taxon>
        <taxon>Vespoidea</taxon>
        <taxon>Vespidae</taxon>
        <taxon>Eumeninae</taxon>
        <taxon>Rhynchium</taxon>
    </lineage>
</organism>
<evidence type="ECO:0000256" key="1">
    <source>
        <dbReference type="SAM" id="Phobius"/>
    </source>
</evidence>
<geneLocation type="mitochondrion" evidence="2"/>
<evidence type="ECO:0000313" key="2">
    <source>
        <dbReference type="EMBL" id="QKK69314.1"/>
    </source>
</evidence>
<dbReference type="EMBL" id="MK051030">
    <property type="protein sequence ID" value="QKK69314.1"/>
    <property type="molecule type" value="Genomic_DNA"/>
</dbReference>
<keyword evidence="1" id="KW-1133">Transmembrane helix</keyword>
<reference evidence="2" key="1">
    <citation type="submission" date="2018-10" db="EMBL/GenBank/DDBJ databases">
        <title>Mitochondrial genome of four interrelated genera and Comparative analysis in the family Vespidae (Hymenoptera: Vespidae).</title>
        <authorList>
            <person name="Zhang Q.-H."/>
            <person name="Li T.-J."/>
        </authorList>
    </citation>
    <scope>NUCLEOTIDE SEQUENCE</scope>
</reference>
<gene>
    <name evidence="2" type="primary">ATP8</name>
</gene>
<protein>
    <submittedName>
        <fullName evidence="2">ATP synthase F0 subunit 8</fullName>
    </submittedName>
</protein>
<name>A0A6M9AUN9_9HYME</name>
<dbReference type="AlphaFoldDB" id="A0A6M9AUN9"/>